<dbReference type="PANTHER" id="PTHR44329">
    <property type="entry name" value="SERINE/THREONINE-PROTEIN KINASE TNNI3K-RELATED"/>
    <property type="match status" value="1"/>
</dbReference>
<dbReference type="AlphaFoldDB" id="A0AAE0SZ50"/>
<keyword evidence="1" id="KW-0808">Transferase</keyword>
<evidence type="ECO:0000256" key="4">
    <source>
        <dbReference type="ARBA" id="ARBA00022840"/>
    </source>
</evidence>
<keyword evidence="7" id="KW-1185">Reference proteome</keyword>
<evidence type="ECO:0000256" key="1">
    <source>
        <dbReference type="ARBA" id="ARBA00022679"/>
    </source>
</evidence>
<dbReference type="InterPro" id="IPR051681">
    <property type="entry name" value="Ser/Thr_Kinases-Pseudokinases"/>
</dbReference>
<dbReference type="GO" id="GO:0004674">
    <property type="term" value="F:protein serine/threonine kinase activity"/>
    <property type="evidence" value="ECO:0007669"/>
    <property type="project" value="TreeGrafter"/>
</dbReference>
<dbReference type="Proteomes" id="UP001195483">
    <property type="component" value="Unassembled WGS sequence"/>
</dbReference>
<evidence type="ECO:0000259" key="5">
    <source>
        <dbReference type="PROSITE" id="PS50011"/>
    </source>
</evidence>
<keyword evidence="4" id="KW-0067">ATP-binding</keyword>
<dbReference type="InterPro" id="IPR008271">
    <property type="entry name" value="Ser/Thr_kinase_AS"/>
</dbReference>
<proteinExistence type="predicted"/>
<sequence length="279" mass="32029">MNETSQKRDVYHLGNTNSHTDTHMQLTLKAESSNGNVFPHLVKFYGSSYVQEDEVMELQLIMELCHTDLGKRIEEEYLISFSDTEKLNIPFPGSTAIDDQPSCKESVFHAIDITRQAASGLEFIHKNGIVHRDVKADNFLINQREDDIVIKISDFGVSRDIDVTTTKGKSVGTKVYHAPEFYARLFTTHTFSTDVYSFGLLLWEVWHGKRVFDRVSSEFPHPDNFYKCLDWKGENVAISANDLKILMKKCCHKKPEERPEMKYILDQLTRLAKKSKDGS</sequence>
<keyword evidence="3" id="KW-0418">Kinase</keyword>
<name>A0AAE0SZ50_9BIVA</name>
<keyword evidence="2" id="KW-0547">Nucleotide-binding</keyword>
<protein>
    <recommendedName>
        <fullName evidence="5">Protein kinase domain-containing protein</fullName>
    </recommendedName>
</protein>
<dbReference type="PROSITE" id="PS00108">
    <property type="entry name" value="PROTEIN_KINASE_ST"/>
    <property type="match status" value="1"/>
</dbReference>
<comment type="caution">
    <text evidence="6">The sequence shown here is derived from an EMBL/GenBank/DDBJ whole genome shotgun (WGS) entry which is preliminary data.</text>
</comment>
<feature type="domain" description="Protein kinase" evidence="5">
    <location>
        <begin position="1"/>
        <end position="271"/>
    </location>
</feature>
<gene>
    <name evidence="6" type="ORF">CHS0354_016010</name>
</gene>
<dbReference type="SUPFAM" id="SSF56112">
    <property type="entry name" value="Protein kinase-like (PK-like)"/>
    <property type="match status" value="1"/>
</dbReference>
<evidence type="ECO:0000256" key="3">
    <source>
        <dbReference type="ARBA" id="ARBA00022777"/>
    </source>
</evidence>
<reference evidence="6" key="2">
    <citation type="journal article" date="2021" name="Genome Biol. Evol.">
        <title>Developing a high-quality reference genome for a parasitic bivalve with doubly uniparental inheritance (Bivalvia: Unionida).</title>
        <authorList>
            <person name="Smith C.H."/>
        </authorList>
    </citation>
    <scope>NUCLEOTIDE SEQUENCE</scope>
    <source>
        <strain evidence="6">CHS0354</strain>
        <tissue evidence="6">Mantle</tissue>
    </source>
</reference>
<reference evidence="6" key="3">
    <citation type="submission" date="2023-05" db="EMBL/GenBank/DDBJ databases">
        <authorList>
            <person name="Smith C.H."/>
        </authorList>
    </citation>
    <scope>NUCLEOTIDE SEQUENCE</scope>
    <source>
        <strain evidence="6">CHS0354</strain>
        <tissue evidence="6">Mantle</tissue>
    </source>
</reference>
<accession>A0AAE0SZ50</accession>
<dbReference type="InterPro" id="IPR011009">
    <property type="entry name" value="Kinase-like_dom_sf"/>
</dbReference>
<dbReference type="Gene3D" id="1.10.510.10">
    <property type="entry name" value="Transferase(Phosphotransferase) domain 1"/>
    <property type="match status" value="1"/>
</dbReference>
<evidence type="ECO:0000313" key="6">
    <source>
        <dbReference type="EMBL" id="KAK3600394.1"/>
    </source>
</evidence>
<organism evidence="6 7">
    <name type="scientific">Potamilus streckersoni</name>
    <dbReference type="NCBI Taxonomy" id="2493646"/>
    <lineage>
        <taxon>Eukaryota</taxon>
        <taxon>Metazoa</taxon>
        <taxon>Spiralia</taxon>
        <taxon>Lophotrochozoa</taxon>
        <taxon>Mollusca</taxon>
        <taxon>Bivalvia</taxon>
        <taxon>Autobranchia</taxon>
        <taxon>Heteroconchia</taxon>
        <taxon>Palaeoheterodonta</taxon>
        <taxon>Unionida</taxon>
        <taxon>Unionoidea</taxon>
        <taxon>Unionidae</taxon>
        <taxon>Ambleminae</taxon>
        <taxon>Lampsilini</taxon>
        <taxon>Potamilus</taxon>
    </lineage>
</organism>
<dbReference type="PANTHER" id="PTHR44329:SF288">
    <property type="entry name" value="MITOGEN-ACTIVATED PROTEIN KINASE KINASE KINASE 20"/>
    <property type="match status" value="1"/>
</dbReference>
<dbReference type="Pfam" id="PF00069">
    <property type="entry name" value="Pkinase"/>
    <property type="match status" value="1"/>
</dbReference>
<dbReference type="EMBL" id="JAEAOA010000998">
    <property type="protein sequence ID" value="KAK3600394.1"/>
    <property type="molecule type" value="Genomic_DNA"/>
</dbReference>
<dbReference type="InterPro" id="IPR000719">
    <property type="entry name" value="Prot_kinase_dom"/>
</dbReference>
<evidence type="ECO:0000256" key="2">
    <source>
        <dbReference type="ARBA" id="ARBA00022741"/>
    </source>
</evidence>
<dbReference type="GO" id="GO:0005524">
    <property type="term" value="F:ATP binding"/>
    <property type="evidence" value="ECO:0007669"/>
    <property type="project" value="UniProtKB-KW"/>
</dbReference>
<evidence type="ECO:0000313" key="7">
    <source>
        <dbReference type="Proteomes" id="UP001195483"/>
    </source>
</evidence>
<reference evidence="6" key="1">
    <citation type="journal article" date="2021" name="Genome Biol. Evol.">
        <title>A High-Quality Reference Genome for a Parasitic Bivalve with Doubly Uniparental Inheritance (Bivalvia: Unionida).</title>
        <authorList>
            <person name="Smith C.H."/>
        </authorList>
    </citation>
    <scope>NUCLEOTIDE SEQUENCE</scope>
    <source>
        <strain evidence="6">CHS0354</strain>
    </source>
</reference>
<dbReference type="SMART" id="SM00220">
    <property type="entry name" value="S_TKc"/>
    <property type="match status" value="1"/>
</dbReference>
<dbReference type="PROSITE" id="PS50011">
    <property type="entry name" value="PROTEIN_KINASE_DOM"/>
    <property type="match status" value="1"/>
</dbReference>